<reference evidence="1" key="1">
    <citation type="submission" date="2014-11" db="EMBL/GenBank/DDBJ databases">
        <authorList>
            <person name="Amaro Gonzalez C."/>
        </authorList>
    </citation>
    <scope>NUCLEOTIDE SEQUENCE</scope>
</reference>
<sequence>MYEIFTLRYFTKTCVINYLSAVLV</sequence>
<evidence type="ECO:0000313" key="1">
    <source>
        <dbReference type="EMBL" id="JAH01472.1"/>
    </source>
</evidence>
<protein>
    <submittedName>
        <fullName evidence="1">Uncharacterized protein</fullName>
    </submittedName>
</protein>
<dbReference type="AlphaFoldDB" id="A0A0E9PB22"/>
<dbReference type="EMBL" id="GBXM01107105">
    <property type="protein sequence ID" value="JAH01472.1"/>
    <property type="molecule type" value="Transcribed_RNA"/>
</dbReference>
<name>A0A0E9PB22_ANGAN</name>
<organism evidence="1">
    <name type="scientific">Anguilla anguilla</name>
    <name type="common">European freshwater eel</name>
    <name type="synonym">Muraena anguilla</name>
    <dbReference type="NCBI Taxonomy" id="7936"/>
    <lineage>
        <taxon>Eukaryota</taxon>
        <taxon>Metazoa</taxon>
        <taxon>Chordata</taxon>
        <taxon>Craniata</taxon>
        <taxon>Vertebrata</taxon>
        <taxon>Euteleostomi</taxon>
        <taxon>Actinopterygii</taxon>
        <taxon>Neopterygii</taxon>
        <taxon>Teleostei</taxon>
        <taxon>Anguilliformes</taxon>
        <taxon>Anguillidae</taxon>
        <taxon>Anguilla</taxon>
    </lineage>
</organism>
<proteinExistence type="predicted"/>
<reference evidence="1" key="2">
    <citation type="journal article" date="2015" name="Fish Shellfish Immunol.">
        <title>Early steps in the European eel (Anguilla anguilla)-Vibrio vulnificus interaction in the gills: Role of the RtxA13 toxin.</title>
        <authorList>
            <person name="Callol A."/>
            <person name="Pajuelo D."/>
            <person name="Ebbesson L."/>
            <person name="Teles M."/>
            <person name="MacKenzie S."/>
            <person name="Amaro C."/>
        </authorList>
    </citation>
    <scope>NUCLEOTIDE SEQUENCE</scope>
</reference>
<accession>A0A0E9PB22</accession>